<accession>A0ABQ4PWH8</accession>
<dbReference type="SUPFAM" id="SSF47616">
    <property type="entry name" value="GST C-terminal domain-like"/>
    <property type="match status" value="1"/>
</dbReference>
<dbReference type="PROSITE" id="PS50405">
    <property type="entry name" value="GST_CTER"/>
    <property type="match status" value="1"/>
</dbReference>
<dbReference type="PANTHER" id="PTHR44051:SF2">
    <property type="entry name" value="HYPOTHETICAL GLUTATHIONE S-TRANSFERASE LIKE PROTEIN"/>
    <property type="match status" value="1"/>
</dbReference>
<dbReference type="RefSeq" id="WP_284360153.1">
    <property type="nucleotide sequence ID" value="NZ_BPFZ01000008.1"/>
</dbReference>
<evidence type="ECO:0000259" key="1">
    <source>
        <dbReference type="PROSITE" id="PS50404"/>
    </source>
</evidence>
<dbReference type="Gene3D" id="3.40.30.10">
    <property type="entry name" value="Glutaredoxin"/>
    <property type="match status" value="1"/>
</dbReference>
<protein>
    <submittedName>
        <fullName evidence="3">Glutathione S-transferase</fullName>
    </submittedName>
</protein>
<feature type="domain" description="GST N-terminal" evidence="1">
    <location>
        <begin position="1"/>
        <end position="81"/>
    </location>
</feature>
<dbReference type="Pfam" id="PF13409">
    <property type="entry name" value="GST_N_2"/>
    <property type="match status" value="1"/>
</dbReference>
<dbReference type="SFLD" id="SFLDG00358">
    <property type="entry name" value="Main_(cytGST)"/>
    <property type="match status" value="1"/>
</dbReference>
<gene>
    <name evidence="3" type="ORF">PsB1_1460</name>
</gene>
<sequence>MDIFGDDRSGNCLKVRWAAQHLNLSYRWHEVLALTGATATPEFLSLNPLGQVPVVRFKDGRTLAQSNAIILYLAEGSPLIPADAFDRAKMYEWMFWEQYSHEPIIAVRRAKVHLLGQTEDAIDPNLLPRGEVILGQMDAHLHGRDWFVGKAFSLADLALLPYTRFSHQGGFEIGRFRDVLAWIARCEALLELPPL</sequence>
<dbReference type="Gene3D" id="1.20.1050.10">
    <property type="match status" value="1"/>
</dbReference>
<dbReference type="InterPro" id="IPR004045">
    <property type="entry name" value="Glutathione_S-Trfase_N"/>
</dbReference>
<dbReference type="PANTHER" id="PTHR44051">
    <property type="entry name" value="GLUTATHIONE S-TRANSFERASE-RELATED"/>
    <property type="match status" value="1"/>
</dbReference>
<name>A0ABQ4PWH8_9PROT</name>
<organism evidence="3 4">
    <name type="scientific">Candidatus Phycosocius spiralis</name>
    <dbReference type="NCBI Taxonomy" id="2815099"/>
    <lineage>
        <taxon>Bacteria</taxon>
        <taxon>Pseudomonadati</taxon>
        <taxon>Pseudomonadota</taxon>
        <taxon>Alphaproteobacteria</taxon>
        <taxon>Caulobacterales</taxon>
        <taxon>Caulobacterales incertae sedis</taxon>
        <taxon>Candidatus Phycosocius</taxon>
    </lineage>
</organism>
<reference evidence="3" key="1">
    <citation type="submission" date="2021-05" db="EMBL/GenBank/DDBJ databases">
        <authorList>
            <person name="Tanabe Y."/>
        </authorList>
    </citation>
    <scope>NUCLEOTIDE SEQUENCE</scope>
    <source>
        <strain evidence="3">BOTRYCO-1</strain>
    </source>
</reference>
<reference evidence="3" key="2">
    <citation type="journal article" date="2023" name="ISME Commun">
        <title>Characterization of a bloom-associated alphaproteobacterial lineage, 'Candidatus Phycosocius': insights into freshwater algal-bacterial interactions.</title>
        <authorList>
            <person name="Tanabe Y."/>
            <person name="Yamaguchi H."/>
            <person name="Yoshida M."/>
            <person name="Kai A."/>
            <person name="Okazaki Y."/>
        </authorList>
    </citation>
    <scope>NUCLEOTIDE SEQUENCE</scope>
    <source>
        <strain evidence="3">BOTRYCO-1</strain>
    </source>
</reference>
<evidence type="ECO:0000313" key="4">
    <source>
        <dbReference type="Proteomes" id="UP001161064"/>
    </source>
</evidence>
<dbReference type="InterPro" id="IPR010987">
    <property type="entry name" value="Glutathione-S-Trfase_C-like"/>
</dbReference>
<evidence type="ECO:0000259" key="2">
    <source>
        <dbReference type="PROSITE" id="PS50405"/>
    </source>
</evidence>
<dbReference type="EMBL" id="BPFZ01000008">
    <property type="protein sequence ID" value="GIU67306.1"/>
    <property type="molecule type" value="Genomic_DNA"/>
</dbReference>
<evidence type="ECO:0000313" key="3">
    <source>
        <dbReference type="EMBL" id="GIU67306.1"/>
    </source>
</evidence>
<dbReference type="SUPFAM" id="SSF52833">
    <property type="entry name" value="Thioredoxin-like"/>
    <property type="match status" value="1"/>
</dbReference>
<proteinExistence type="predicted"/>
<keyword evidence="4" id="KW-1185">Reference proteome</keyword>
<dbReference type="InterPro" id="IPR036249">
    <property type="entry name" value="Thioredoxin-like_sf"/>
</dbReference>
<dbReference type="Proteomes" id="UP001161064">
    <property type="component" value="Unassembled WGS sequence"/>
</dbReference>
<dbReference type="PROSITE" id="PS50404">
    <property type="entry name" value="GST_NTER"/>
    <property type="match status" value="1"/>
</dbReference>
<dbReference type="Pfam" id="PF00043">
    <property type="entry name" value="GST_C"/>
    <property type="match status" value="1"/>
</dbReference>
<dbReference type="InterPro" id="IPR036282">
    <property type="entry name" value="Glutathione-S-Trfase_C_sf"/>
</dbReference>
<dbReference type="InterPro" id="IPR040079">
    <property type="entry name" value="Glutathione_S-Trfase"/>
</dbReference>
<comment type="caution">
    <text evidence="3">The sequence shown here is derived from an EMBL/GenBank/DDBJ whole genome shotgun (WGS) entry which is preliminary data.</text>
</comment>
<dbReference type="SFLD" id="SFLDS00019">
    <property type="entry name" value="Glutathione_Transferase_(cytos"/>
    <property type="match status" value="1"/>
</dbReference>
<dbReference type="InterPro" id="IPR004046">
    <property type="entry name" value="GST_C"/>
</dbReference>
<feature type="domain" description="GST C-terminal" evidence="2">
    <location>
        <begin position="83"/>
        <end position="195"/>
    </location>
</feature>